<comment type="function">
    <text evidence="4">This protein is located at the 30S-50S ribosomal subunit interface and may play a role in the structure and function of the aminoacyl-tRNA binding site.</text>
</comment>
<dbReference type="SUPFAM" id="SSF50104">
    <property type="entry name" value="Translation proteins SH3-like domain"/>
    <property type="match status" value="1"/>
</dbReference>
<dbReference type="GO" id="GO:0022625">
    <property type="term" value="C:cytosolic large ribosomal subunit"/>
    <property type="evidence" value="ECO:0007669"/>
    <property type="project" value="TreeGrafter"/>
</dbReference>
<dbReference type="NCBIfam" id="TIGR01024">
    <property type="entry name" value="rplS_bact"/>
    <property type="match status" value="1"/>
</dbReference>
<gene>
    <name evidence="5" type="ORF">A2936_02245</name>
</gene>
<dbReference type="EMBL" id="MGEK01000014">
    <property type="protein sequence ID" value="OGL82653.1"/>
    <property type="molecule type" value="Genomic_DNA"/>
</dbReference>
<accession>A0A1F7UWH8</accession>
<evidence type="ECO:0000256" key="3">
    <source>
        <dbReference type="ARBA" id="ARBA00023274"/>
    </source>
</evidence>
<evidence type="ECO:0000256" key="2">
    <source>
        <dbReference type="ARBA" id="ARBA00022980"/>
    </source>
</evidence>
<keyword evidence="2 5" id="KW-0689">Ribosomal protein</keyword>
<evidence type="ECO:0000313" key="6">
    <source>
        <dbReference type="Proteomes" id="UP000176846"/>
    </source>
</evidence>
<evidence type="ECO:0000313" key="5">
    <source>
        <dbReference type="EMBL" id="OGL82653.1"/>
    </source>
</evidence>
<dbReference type="Pfam" id="PF01245">
    <property type="entry name" value="Ribosomal_L19"/>
    <property type="match status" value="1"/>
</dbReference>
<comment type="caution">
    <text evidence="5">The sequence shown here is derived from an EMBL/GenBank/DDBJ whole genome shotgun (WGS) entry which is preliminary data.</text>
</comment>
<evidence type="ECO:0000256" key="4">
    <source>
        <dbReference type="RuleBase" id="RU000559"/>
    </source>
</evidence>
<dbReference type="PANTHER" id="PTHR15680:SF9">
    <property type="entry name" value="LARGE RIBOSOMAL SUBUNIT PROTEIN BL19M"/>
    <property type="match status" value="1"/>
</dbReference>
<sequence>MRGSLISETMSEQKIIYPEVQPGTLVRVHQKIKEMTPKGEEKERVQIFEGTVIARRHGSESGATITVRKISEGIGVEKIFPLHMPSITKLEVKKRYRVRRAKLNFLRTSKKKLTEIREKK</sequence>
<dbReference type="PANTHER" id="PTHR15680">
    <property type="entry name" value="RIBOSOMAL PROTEIN L19"/>
    <property type="match status" value="1"/>
</dbReference>
<dbReference type="InterPro" id="IPR001857">
    <property type="entry name" value="Ribosomal_bL19"/>
</dbReference>
<proteinExistence type="inferred from homology"/>
<dbReference type="InterPro" id="IPR008991">
    <property type="entry name" value="Translation_prot_SH3-like_sf"/>
</dbReference>
<dbReference type="GO" id="GO:0006412">
    <property type="term" value="P:translation"/>
    <property type="evidence" value="ECO:0007669"/>
    <property type="project" value="InterPro"/>
</dbReference>
<dbReference type="PRINTS" id="PR00061">
    <property type="entry name" value="RIBOSOMALL19"/>
</dbReference>
<dbReference type="Gene3D" id="2.30.30.790">
    <property type="match status" value="1"/>
</dbReference>
<evidence type="ECO:0000256" key="1">
    <source>
        <dbReference type="ARBA" id="ARBA00005781"/>
    </source>
</evidence>
<protein>
    <recommendedName>
        <fullName evidence="4">50S ribosomal protein L19</fullName>
    </recommendedName>
</protein>
<dbReference type="GO" id="GO:0003735">
    <property type="term" value="F:structural constituent of ribosome"/>
    <property type="evidence" value="ECO:0007669"/>
    <property type="project" value="InterPro"/>
</dbReference>
<comment type="similarity">
    <text evidence="1 4">Belongs to the bacterial ribosomal protein bL19 family.</text>
</comment>
<dbReference type="InterPro" id="IPR038657">
    <property type="entry name" value="Ribosomal_bL19_sf"/>
</dbReference>
<dbReference type="AlphaFoldDB" id="A0A1F7UWH8"/>
<organism evidence="5 6">
    <name type="scientific">Candidatus Uhrbacteria bacterium RIFCSPLOWO2_01_FULL_47_25</name>
    <dbReference type="NCBI Taxonomy" id="1802402"/>
    <lineage>
        <taxon>Bacteria</taxon>
        <taxon>Candidatus Uhriibacteriota</taxon>
    </lineage>
</organism>
<dbReference type="Proteomes" id="UP000176846">
    <property type="component" value="Unassembled WGS sequence"/>
</dbReference>
<reference evidence="5 6" key="1">
    <citation type="journal article" date="2016" name="Nat. Commun.">
        <title>Thousands of microbial genomes shed light on interconnected biogeochemical processes in an aquifer system.</title>
        <authorList>
            <person name="Anantharaman K."/>
            <person name="Brown C.T."/>
            <person name="Hug L.A."/>
            <person name="Sharon I."/>
            <person name="Castelle C.J."/>
            <person name="Probst A.J."/>
            <person name="Thomas B.C."/>
            <person name="Singh A."/>
            <person name="Wilkins M.J."/>
            <person name="Karaoz U."/>
            <person name="Brodie E.L."/>
            <person name="Williams K.H."/>
            <person name="Hubbard S.S."/>
            <person name="Banfield J.F."/>
        </authorList>
    </citation>
    <scope>NUCLEOTIDE SEQUENCE [LARGE SCALE GENOMIC DNA]</scope>
</reference>
<name>A0A1F7UWH8_9BACT</name>
<keyword evidence="3 4" id="KW-0687">Ribonucleoprotein</keyword>